<accession>A0A193GI13</accession>
<organism evidence="1 2">
    <name type="scientific">Bordetella flabilis</name>
    <dbReference type="NCBI Taxonomy" id="463014"/>
    <lineage>
        <taxon>Bacteria</taxon>
        <taxon>Pseudomonadati</taxon>
        <taxon>Pseudomonadota</taxon>
        <taxon>Betaproteobacteria</taxon>
        <taxon>Burkholderiales</taxon>
        <taxon>Alcaligenaceae</taxon>
        <taxon>Bordetella</taxon>
    </lineage>
</organism>
<keyword evidence="2" id="KW-1185">Reference proteome</keyword>
<dbReference type="KEGG" id="bfz:BAU07_18915"/>
<gene>
    <name evidence="1" type="ORF">BAU07_18915</name>
</gene>
<evidence type="ECO:0000313" key="2">
    <source>
        <dbReference type="Proteomes" id="UP000091926"/>
    </source>
</evidence>
<evidence type="ECO:0000313" key="1">
    <source>
        <dbReference type="EMBL" id="ANN78914.1"/>
    </source>
</evidence>
<dbReference type="AlphaFoldDB" id="A0A193GI13"/>
<reference evidence="1 2" key="1">
    <citation type="submission" date="2016-06" db="EMBL/GenBank/DDBJ databases">
        <title>Complete genome sequences of Bordetella bronchialis and Bordetella flabilis.</title>
        <authorList>
            <person name="LiPuma J.J."/>
            <person name="Spilker T."/>
        </authorList>
    </citation>
    <scope>NUCLEOTIDE SEQUENCE [LARGE SCALE GENOMIC DNA]</scope>
    <source>
        <strain evidence="1 2">AU10664</strain>
    </source>
</reference>
<proteinExistence type="predicted"/>
<name>A0A193GI13_9BORD</name>
<dbReference type="STRING" id="463014.BAU07_18915"/>
<protein>
    <submittedName>
        <fullName evidence="1">Uncharacterized protein</fullName>
    </submittedName>
</protein>
<dbReference type="Proteomes" id="UP000091926">
    <property type="component" value="Chromosome"/>
</dbReference>
<dbReference type="RefSeq" id="WP_066660880.1">
    <property type="nucleotide sequence ID" value="NZ_CBCSCL010000012.1"/>
</dbReference>
<sequence length="109" mass="11712">MSDAVKVKTLRPVLFEGTARTEFTTTEQHRRELVARGLVQPDTAEAIPETAVDSSTLLSKTVPDVIDQVGRIGDVEQLTALLDAEKSAKNRKGVLDAIEAAIAALGTRQ</sequence>
<dbReference type="EMBL" id="CP016172">
    <property type="protein sequence ID" value="ANN78914.1"/>
    <property type="molecule type" value="Genomic_DNA"/>
</dbReference>